<organism evidence="1 2">
    <name type="scientific">Fusarium solani</name>
    <name type="common">Filamentous fungus</name>
    <dbReference type="NCBI Taxonomy" id="169388"/>
    <lineage>
        <taxon>Eukaryota</taxon>
        <taxon>Fungi</taxon>
        <taxon>Dikarya</taxon>
        <taxon>Ascomycota</taxon>
        <taxon>Pezizomycotina</taxon>
        <taxon>Sordariomycetes</taxon>
        <taxon>Hypocreomycetidae</taxon>
        <taxon>Hypocreales</taxon>
        <taxon>Nectriaceae</taxon>
        <taxon>Fusarium</taxon>
        <taxon>Fusarium solani species complex</taxon>
    </lineage>
</organism>
<sequence>MIAFDGDKDKVEAWGFSVMTIPAESIPYLHLYKLFKPVFDSQDHSEILESEKCVRAFLKALLEHLKQHLKDQLPTDQDWDESMVKFLFSYPTTWNKNTKARFSSCVKEAGYKMVDDQDTITSLDEAQASMLHFFSSFSKQTRQTLPKEGEHILVADIGGGTSDMLICKVGEAAGRDVKLVHVVLDEGKDIRSTQIDEAFKKKLRPELMNIYEKL</sequence>
<gene>
    <name evidence="1" type="ORF">B0J15DRAFT_519716</name>
</gene>
<dbReference type="Proteomes" id="UP000736672">
    <property type="component" value="Unassembled WGS sequence"/>
</dbReference>
<dbReference type="EMBL" id="JAGTJS010000001">
    <property type="protein sequence ID" value="KAH7276219.1"/>
    <property type="molecule type" value="Genomic_DNA"/>
</dbReference>
<evidence type="ECO:0000313" key="1">
    <source>
        <dbReference type="EMBL" id="KAH7276219.1"/>
    </source>
</evidence>
<dbReference type="OrthoDB" id="2394218at2759"/>
<dbReference type="AlphaFoldDB" id="A0A9P9REU4"/>
<proteinExistence type="predicted"/>
<dbReference type="Gene3D" id="3.30.420.40">
    <property type="match status" value="2"/>
</dbReference>
<protein>
    <submittedName>
        <fullName evidence="1">Uncharacterized protein</fullName>
    </submittedName>
</protein>
<dbReference type="PANTHER" id="PTHR42749:SF1">
    <property type="entry name" value="CELL SHAPE-DETERMINING PROTEIN MREB"/>
    <property type="match status" value="1"/>
</dbReference>
<accession>A0A9P9REU4</accession>
<dbReference type="CDD" id="cd10170">
    <property type="entry name" value="ASKHA_NBD_HSP70"/>
    <property type="match status" value="1"/>
</dbReference>
<reference evidence="1" key="1">
    <citation type="journal article" date="2021" name="Nat. Commun.">
        <title>Genetic determinants of endophytism in the Arabidopsis root mycobiome.</title>
        <authorList>
            <person name="Mesny F."/>
            <person name="Miyauchi S."/>
            <person name="Thiergart T."/>
            <person name="Pickel B."/>
            <person name="Atanasova L."/>
            <person name="Karlsson M."/>
            <person name="Huettel B."/>
            <person name="Barry K.W."/>
            <person name="Haridas S."/>
            <person name="Chen C."/>
            <person name="Bauer D."/>
            <person name="Andreopoulos W."/>
            <person name="Pangilinan J."/>
            <person name="LaButti K."/>
            <person name="Riley R."/>
            <person name="Lipzen A."/>
            <person name="Clum A."/>
            <person name="Drula E."/>
            <person name="Henrissat B."/>
            <person name="Kohler A."/>
            <person name="Grigoriev I.V."/>
            <person name="Martin F.M."/>
            <person name="Hacquard S."/>
        </authorList>
    </citation>
    <scope>NUCLEOTIDE SEQUENCE</scope>
    <source>
        <strain evidence="1">FSSC 5 MPI-SDFR-AT-0091</strain>
    </source>
</reference>
<dbReference type="PANTHER" id="PTHR42749">
    <property type="entry name" value="CELL SHAPE-DETERMINING PROTEIN MREB"/>
    <property type="match status" value="1"/>
</dbReference>
<keyword evidence="2" id="KW-1185">Reference proteome</keyword>
<evidence type="ECO:0000313" key="2">
    <source>
        <dbReference type="Proteomes" id="UP000736672"/>
    </source>
</evidence>
<comment type="caution">
    <text evidence="1">The sequence shown here is derived from an EMBL/GenBank/DDBJ whole genome shotgun (WGS) entry which is preliminary data.</text>
</comment>
<name>A0A9P9REU4_FUSSL</name>